<dbReference type="Proteomes" id="UP000027186">
    <property type="component" value="Plasmid AbAZ39_p1"/>
</dbReference>
<dbReference type="KEGG" id="abq:ABAZ39_17130"/>
<evidence type="ECO:0000313" key="3">
    <source>
        <dbReference type="Proteomes" id="UP000027186"/>
    </source>
</evidence>
<gene>
    <name evidence="2" type="ORF">ABAZ39_17130</name>
</gene>
<protein>
    <submittedName>
        <fullName evidence="2">Uncharacterized protein</fullName>
    </submittedName>
</protein>
<keyword evidence="2" id="KW-0614">Plasmid</keyword>
<organism evidence="2 3">
    <name type="scientific">Azospirillum argentinense</name>
    <dbReference type="NCBI Taxonomy" id="2970906"/>
    <lineage>
        <taxon>Bacteria</taxon>
        <taxon>Pseudomonadati</taxon>
        <taxon>Pseudomonadota</taxon>
        <taxon>Alphaproteobacteria</taxon>
        <taxon>Rhodospirillales</taxon>
        <taxon>Azospirillaceae</taxon>
        <taxon>Azospirillum</taxon>
    </lineage>
</organism>
<geneLocation type="plasmid" evidence="2 3">
    <name>AbAZ39_p1</name>
</geneLocation>
<name>A0A060DRP6_9PROT</name>
<evidence type="ECO:0000313" key="2">
    <source>
        <dbReference type="EMBL" id="AIB13659.1"/>
    </source>
</evidence>
<evidence type="ECO:0000256" key="1">
    <source>
        <dbReference type="SAM" id="MobiDB-lite"/>
    </source>
</evidence>
<dbReference type="AlphaFoldDB" id="A0A060DRP6"/>
<sequence length="205" mass="21233">MTMTGTICEVAGTNVGVGCRRRKAGLVLAVLLLAGCPGTTVPPETQTAGPTAMAVPVPKTKPAPPRVKTAGKDQAATPAVNGLGTGPAAEVIAMAGTEVAGLPPVPFGGASPPATLSPETLVGLDQVQTRRLLGTPAATEEAPPAKVWHYAKGDCSLKVFFFMDMTSSQDFRALSYDMKSSENVPDVDKRCFAQLLAQGWDVRND</sequence>
<feature type="region of interest" description="Disordered" evidence="1">
    <location>
        <begin position="44"/>
        <end position="82"/>
    </location>
</feature>
<reference evidence="2 3" key="1">
    <citation type="journal article" date="2014" name="Genome Announc.">
        <title>Complete Genome Sequence of the Model Rhizosphere Strain Azospirillum brasilense Az39, Successfully Applied in Agriculture.</title>
        <authorList>
            <person name="Rivera D."/>
            <person name="Revale S."/>
            <person name="Molina R."/>
            <person name="Gualpa J."/>
            <person name="Puente M."/>
            <person name="Maroniche G."/>
            <person name="Paris G."/>
            <person name="Baker D."/>
            <person name="Clavijo B."/>
            <person name="McLay K."/>
            <person name="Spaepen S."/>
            <person name="Perticari A."/>
            <person name="Vazquez M."/>
            <person name="Wisniewski-Dye F."/>
            <person name="Watkins C."/>
            <person name="Martinez-Abarca F."/>
            <person name="Vanderleyden J."/>
            <person name="Cassan F."/>
        </authorList>
    </citation>
    <scope>NUCLEOTIDE SEQUENCE [LARGE SCALE GENOMIC DNA]</scope>
    <source>
        <strain evidence="2 3">Az39</strain>
        <plasmid evidence="2">AbAZ39_p1</plasmid>
    </source>
</reference>
<accession>A0A060DRP6</accession>
<proteinExistence type="predicted"/>
<dbReference type="EMBL" id="CP007794">
    <property type="protein sequence ID" value="AIB13659.1"/>
    <property type="molecule type" value="Genomic_DNA"/>
</dbReference>